<dbReference type="Proteomes" id="UP001642484">
    <property type="component" value="Unassembled WGS sequence"/>
</dbReference>
<keyword evidence="3" id="KW-1185">Reference proteome</keyword>
<evidence type="ECO:0000313" key="2">
    <source>
        <dbReference type="EMBL" id="CAK9110263.1"/>
    </source>
</evidence>
<feature type="region of interest" description="Disordered" evidence="1">
    <location>
        <begin position="246"/>
        <end position="266"/>
    </location>
</feature>
<organism evidence="2 3">
    <name type="scientific">Durusdinium trenchii</name>
    <dbReference type="NCBI Taxonomy" id="1381693"/>
    <lineage>
        <taxon>Eukaryota</taxon>
        <taxon>Sar</taxon>
        <taxon>Alveolata</taxon>
        <taxon>Dinophyceae</taxon>
        <taxon>Suessiales</taxon>
        <taxon>Symbiodiniaceae</taxon>
        <taxon>Durusdinium</taxon>
    </lineage>
</organism>
<feature type="region of interest" description="Disordered" evidence="1">
    <location>
        <begin position="151"/>
        <end position="204"/>
    </location>
</feature>
<accession>A0ABP0SD45</accession>
<evidence type="ECO:0000256" key="1">
    <source>
        <dbReference type="SAM" id="MobiDB-lite"/>
    </source>
</evidence>
<evidence type="ECO:0000313" key="3">
    <source>
        <dbReference type="Proteomes" id="UP001642484"/>
    </source>
</evidence>
<feature type="compositionally biased region" description="Polar residues" evidence="1">
    <location>
        <begin position="151"/>
        <end position="160"/>
    </location>
</feature>
<name>A0ABP0SD45_9DINO</name>
<protein>
    <submittedName>
        <fullName evidence="2">Uncharacterized protein</fullName>
    </submittedName>
</protein>
<proteinExistence type="predicted"/>
<sequence length="355" mass="39680">MRYCDVLADAADVTLNMGGIRLSSVPVTFSGGLKDDETGWHAFIMIQQAAILEMVQVGGVTLNKWPPIPLACQETSTEQETTFIDHVEVTEEYDADDDADSQVTWELIQMRKAYQKRQRRVALSRVFRSELKMPKKVIGLRAAVALAINSDSNPASSKPVQKTARTDRQKGKPVIKTVKKQKELGTKRRRYPKTSIPAAPEGAPCSHQPSCCRQEVFEEECYYANCYQEKILKDYEAEARSRKVPDLNQYPANGRGRGETIDGALPTLTTNSGKLFSKARWLEMNDMAQDSWNSQSNVHSPCSLPPLLGARPLHAPSGVAHEPHFALHRRAGQKEQVTKVDSEQCFAYSHHINGR</sequence>
<reference evidence="2 3" key="1">
    <citation type="submission" date="2024-02" db="EMBL/GenBank/DDBJ databases">
        <authorList>
            <person name="Chen Y."/>
            <person name="Shah S."/>
            <person name="Dougan E. K."/>
            <person name="Thang M."/>
            <person name="Chan C."/>
        </authorList>
    </citation>
    <scope>NUCLEOTIDE SEQUENCE [LARGE SCALE GENOMIC DNA]</scope>
</reference>
<dbReference type="EMBL" id="CAXAMN010027361">
    <property type="protein sequence ID" value="CAK9110263.1"/>
    <property type="molecule type" value="Genomic_DNA"/>
</dbReference>
<gene>
    <name evidence="2" type="ORF">CCMP2556_LOCUS51268</name>
</gene>
<comment type="caution">
    <text evidence="2">The sequence shown here is derived from an EMBL/GenBank/DDBJ whole genome shotgun (WGS) entry which is preliminary data.</text>
</comment>